<sequence>MLGTLTPSSTGHGRSARPDPSPSVTKQTNTASETNVASTSLEDALNSASFTPENSPPKRSSNKRSKSVANKSARKRSRRDKDLGENAEGGAAHEPGSWVQIKVLDEITGDQDDLIRLFVVGPTGHFIAPSSTPSSLSQYMQHIFAARQVNTRFVKKQLQNARPPAAESQSTDEDSNVAPPLILPSSSHKKPQGWLFNALSNPKKHAPVHASDFPFTQISTACYVEEDDAVDDVDADADGNTDIDIEPLTSSLPVPSSLSVPAAQVQIAVLEDNDVGSPSSSASVDQLMNDDTHSDVGREPPSRIPSAMIESAASSSLPKRTPRKPKQVPTTLAHSVSTRSVGAASSSGVATRTSARRGSAAAVKSAVTSLRRRRTRNMEVDGSS</sequence>
<feature type="compositionally biased region" description="Low complexity" evidence="1">
    <location>
        <begin position="335"/>
        <end position="362"/>
    </location>
</feature>
<feature type="region of interest" description="Disordered" evidence="1">
    <location>
        <begin position="274"/>
        <end position="384"/>
    </location>
</feature>
<gene>
    <name evidence="2" type="ORF">D9757_012157</name>
</gene>
<feature type="compositionally biased region" description="Basic residues" evidence="1">
    <location>
        <begin position="60"/>
        <end position="78"/>
    </location>
</feature>
<feature type="compositionally biased region" description="Polar residues" evidence="1">
    <location>
        <begin position="1"/>
        <end position="12"/>
    </location>
</feature>
<evidence type="ECO:0000313" key="3">
    <source>
        <dbReference type="Proteomes" id="UP000518752"/>
    </source>
</evidence>
<organism evidence="2 3">
    <name type="scientific">Collybiopsis confluens</name>
    <dbReference type="NCBI Taxonomy" id="2823264"/>
    <lineage>
        <taxon>Eukaryota</taxon>
        <taxon>Fungi</taxon>
        <taxon>Dikarya</taxon>
        <taxon>Basidiomycota</taxon>
        <taxon>Agaricomycotina</taxon>
        <taxon>Agaricomycetes</taxon>
        <taxon>Agaricomycetidae</taxon>
        <taxon>Agaricales</taxon>
        <taxon>Marasmiineae</taxon>
        <taxon>Omphalotaceae</taxon>
        <taxon>Collybiopsis</taxon>
    </lineage>
</organism>
<name>A0A8H5G7U7_9AGAR</name>
<dbReference type="OrthoDB" id="2977099at2759"/>
<dbReference type="Proteomes" id="UP000518752">
    <property type="component" value="Unassembled WGS sequence"/>
</dbReference>
<feature type="region of interest" description="Disordered" evidence="1">
    <location>
        <begin position="1"/>
        <end position="93"/>
    </location>
</feature>
<proteinExistence type="predicted"/>
<feature type="compositionally biased region" description="Polar residues" evidence="1">
    <location>
        <begin position="276"/>
        <end position="286"/>
    </location>
</feature>
<protein>
    <submittedName>
        <fullName evidence="2">Uncharacterized protein</fullName>
    </submittedName>
</protein>
<feature type="compositionally biased region" description="Polar residues" evidence="1">
    <location>
        <begin position="22"/>
        <end position="53"/>
    </location>
</feature>
<feature type="region of interest" description="Disordered" evidence="1">
    <location>
        <begin position="157"/>
        <end position="189"/>
    </location>
</feature>
<accession>A0A8H5G7U7</accession>
<dbReference type="EMBL" id="JAACJN010000221">
    <property type="protein sequence ID" value="KAF5359972.1"/>
    <property type="molecule type" value="Genomic_DNA"/>
</dbReference>
<evidence type="ECO:0000256" key="1">
    <source>
        <dbReference type="SAM" id="MobiDB-lite"/>
    </source>
</evidence>
<comment type="caution">
    <text evidence="2">The sequence shown here is derived from an EMBL/GenBank/DDBJ whole genome shotgun (WGS) entry which is preliminary data.</text>
</comment>
<keyword evidence="3" id="KW-1185">Reference proteome</keyword>
<dbReference type="AlphaFoldDB" id="A0A8H5G7U7"/>
<evidence type="ECO:0000313" key="2">
    <source>
        <dbReference type="EMBL" id="KAF5359972.1"/>
    </source>
</evidence>
<feature type="compositionally biased region" description="Basic and acidic residues" evidence="1">
    <location>
        <begin position="290"/>
        <end position="301"/>
    </location>
</feature>
<reference evidence="2 3" key="1">
    <citation type="journal article" date="2020" name="ISME J.">
        <title>Uncovering the hidden diversity of litter-decomposition mechanisms in mushroom-forming fungi.</title>
        <authorList>
            <person name="Floudas D."/>
            <person name="Bentzer J."/>
            <person name="Ahren D."/>
            <person name="Johansson T."/>
            <person name="Persson P."/>
            <person name="Tunlid A."/>
        </authorList>
    </citation>
    <scope>NUCLEOTIDE SEQUENCE [LARGE SCALE GENOMIC DNA]</scope>
    <source>
        <strain evidence="2 3">CBS 406.79</strain>
    </source>
</reference>